<dbReference type="KEGG" id="chg:AXF12_00415"/>
<keyword evidence="3" id="KW-1185">Reference proteome</keyword>
<dbReference type="Proteomes" id="UP000065822">
    <property type="component" value="Chromosome"/>
</dbReference>
<gene>
    <name evidence="1" type="ORF">AXF12_00415</name>
    <name evidence="2" type="ORF">SAMEA44541418_01690</name>
</gene>
<evidence type="ECO:0000313" key="1">
    <source>
        <dbReference type="EMBL" id="AMD84135.1"/>
    </source>
</evidence>
<protein>
    <recommendedName>
        <fullName evidence="5">RNA helicase</fullName>
    </recommendedName>
</protein>
<dbReference type="AlphaFoldDB" id="A0AAX2GZP0"/>
<dbReference type="Proteomes" id="UP000215539">
    <property type="component" value="Chromosome 1"/>
</dbReference>
<evidence type="ECO:0000313" key="3">
    <source>
        <dbReference type="Proteomes" id="UP000065822"/>
    </source>
</evidence>
<evidence type="ECO:0000313" key="4">
    <source>
        <dbReference type="Proteomes" id="UP000215539"/>
    </source>
</evidence>
<dbReference type="Gene3D" id="3.40.50.450">
    <property type="match status" value="1"/>
</dbReference>
<evidence type="ECO:0000313" key="2">
    <source>
        <dbReference type="EMBL" id="SNV13195.1"/>
    </source>
</evidence>
<proteinExistence type="predicted"/>
<organism evidence="2 4">
    <name type="scientific">Capnocytophaga haemolytica</name>
    <dbReference type="NCBI Taxonomy" id="45243"/>
    <lineage>
        <taxon>Bacteria</taxon>
        <taxon>Pseudomonadati</taxon>
        <taxon>Bacteroidota</taxon>
        <taxon>Flavobacteriia</taxon>
        <taxon>Flavobacteriales</taxon>
        <taxon>Flavobacteriaceae</taxon>
        <taxon>Capnocytophaga</taxon>
    </lineage>
</organism>
<accession>A0AAX2GZP0</accession>
<dbReference type="RefSeq" id="WP_066427606.1">
    <property type="nucleotide sequence ID" value="NZ_CP014227.1"/>
</dbReference>
<dbReference type="SUPFAM" id="SSF52309">
    <property type="entry name" value="N-(deoxy)ribosyltransferase-like"/>
    <property type="match status" value="1"/>
</dbReference>
<name>A0AAX2GZP0_9FLAO</name>
<dbReference type="EMBL" id="LT906449">
    <property type="protein sequence ID" value="SNV13195.1"/>
    <property type="molecule type" value="Genomic_DNA"/>
</dbReference>
<reference evidence="2 4" key="2">
    <citation type="submission" date="2017-06" db="EMBL/GenBank/DDBJ databases">
        <authorList>
            <consortium name="Pathogen Informatics"/>
        </authorList>
    </citation>
    <scope>NUCLEOTIDE SEQUENCE [LARGE SCALE GENOMIC DNA]</scope>
    <source>
        <strain evidence="2 4">NCTC12947</strain>
    </source>
</reference>
<dbReference type="EMBL" id="CP014227">
    <property type="protein sequence ID" value="AMD84135.1"/>
    <property type="molecule type" value="Genomic_DNA"/>
</dbReference>
<sequence>MPISPVDDYPDNHWKEVKTVLEEAIKKVGFEPNIVSDDSAIGLIHERIVNNIYNNEIVLCDVSNKNPNVMFELGMRLAFDKPIIIIKDEKTNYIFDTGVIEHLTYPSDLNYCKILEFKNLLGSKIIETYKKSKDKNYSPFLKTFGTSIIPKEIQKNEISSNEYIIQGINAILRKLILIENKDYMSYEDTKMALNDVMLERDGLVRLGERVITKEDYDELTNENRRKIRLVRKS</sequence>
<evidence type="ECO:0008006" key="5">
    <source>
        <dbReference type="Google" id="ProtNLM"/>
    </source>
</evidence>
<reference evidence="1 3" key="1">
    <citation type="submission" date="2016-02" db="EMBL/GenBank/DDBJ databases">
        <authorList>
            <person name="Holder M.E."/>
            <person name="Ajami N.J."/>
            <person name="Petrosino J.F."/>
        </authorList>
    </citation>
    <scope>NUCLEOTIDE SEQUENCE [LARGE SCALE GENOMIC DNA]</scope>
    <source>
        <strain evidence="1 3">CCUG 32990</strain>
    </source>
</reference>